<dbReference type="Gene3D" id="3.40.1740.10">
    <property type="entry name" value="VC0467-like"/>
    <property type="match status" value="1"/>
</dbReference>
<dbReference type="Pfam" id="PF02622">
    <property type="entry name" value="DUF179"/>
    <property type="match status" value="1"/>
</dbReference>
<dbReference type="SUPFAM" id="SSF143456">
    <property type="entry name" value="VC0467-like"/>
    <property type="match status" value="1"/>
</dbReference>
<dbReference type="GO" id="GO:0005829">
    <property type="term" value="C:cytosol"/>
    <property type="evidence" value="ECO:0007669"/>
    <property type="project" value="TreeGrafter"/>
</dbReference>
<dbReference type="EMBL" id="OMOR01000001">
    <property type="protein sequence ID" value="SPH20053.1"/>
    <property type="molecule type" value="Genomic_DNA"/>
</dbReference>
<accession>A0A2R8BAL2</accession>
<reference evidence="3 4" key="1">
    <citation type="submission" date="2018-03" db="EMBL/GenBank/DDBJ databases">
        <authorList>
            <person name="Keele B.F."/>
        </authorList>
    </citation>
    <scope>NUCLEOTIDE SEQUENCE [LARGE SCALE GENOMIC DNA]</scope>
    <source>
        <strain evidence="3 4">CECT 8599</strain>
    </source>
</reference>
<comment type="similarity">
    <text evidence="1 2">Belongs to the UPF0301 (AlgH) family.</text>
</comment>
<evidence type="ECO:0000256" key="2">
    <source>
        <dbReference type="HAMAP-Rule" id="MF_00758"/>
    </source>
</evidence>
<evidence type="ECO:0000256" key="1">
    <source>
        <dbReference type="ARBA" id="ARBA00009600"/>
    </source>
</evidence>
<dbReference type="HAMAP" id="MF_00758">
    <property type="entry name" value="UPF0301"/>
    <property type="match status" value="1"/>
</dbReference>
<evidence type="ECO:0000313" key="3">
    <source>
        <dbReference type="EMBL" id="SPH20053.1"/>
    </source>
</evidence>
<dbReference type="PANTHER" id="PTHR30327">
    <property type="entry name" value="UNCHARACTERIZED PROTEIN YQGE"/>
    <property type="match status" value="1"/>
</dbReference>
<dbReference type="Proteomes" id="UP000244880">
    <property type="component" value="Unassembled WGS sequence"/>
</dbReference>
<evidence type="ECO:0000313" key="4">
    <source>
        <dbReference type="Proteomes" id="UP000244880"/>
    </source>
</evidence>
<organism evidence="3 4">
    <name type="scientific">Ascidiaceihabitans donghaensis</name>
    <dbReference type="NCBI Taxonomy" id="1510460"/>
    <lineage>
        <taxon>Bacteria</taxon>
        <taxon>Pseudomonadati</taxon>
        <taxon>Pseudomonadota</taxon>
        <taxon>Alphaproteobacteria</taxon>
        <taxon>Rhodobacterales</taxon>
        <taxon>Paracoccaceae</taxon>
        <taxon>Ascidiaceihabitans</taxon>
    </lineage>
</organism>
<dbReference type="NCBIfam" id="NF001268">
    <property type="entry name" value="PRK00228.1-4"/>
    <property type="match status" value="1"/>
</dbReference>
<keyword evidence="4" id="KW-1185">Reference proteome</keyword>
<protein>
    <recommendedName>
        <fullName evidence="2">UPF0301 protein ASD8599_00793</fullName>
    </recommendedName>
</protein>
<dbReference type="InterPro" id="IPR003774">
    <property type="entry name" value="AlgH-like"/>
</dbReference>
<dbReference type="AlphaFoldDB" id="A0A2R8BAL2"/>
<proteinExistence type="inferred from homology"/>
<dbReference type="RefSeq" id="WP_108827322.1">
    <property type="nucleotide sequence ID" value="NZ_OMOR01000001.1"/>
</dbReference>
<name>A0A2R8BAL2_9RHOB</name>
<gene>
    <name evidence="3" type="ORF">ASD8599_00793</name>
</gene>
<sequence length="200" mass="21365">MSVAARWGCGGRKAWYLVELNGKLLIAMPGMGDPRFEHSVIFLCAHSDEGAMGLIVNKPSKDVDFTEILQQLSIEITPRSKTLSVHFGGPVEMARGFVLHSLDYTSSIQTLKVAGYGMTATLDVLEDIAKGEGPEQSVLALGYAGWGPGQLEAEIAQNGWLTCDVSREVVFELPDAEKWTAALASLGVDPLSLSATAGRA</sequence>
<dbReference type="PANTHER" id="PTHR30327:SF1">
    <property type="entry name" value="UPF0301 PROTEIN YQGE"/>
    <property type="match status" value="1"/>
</dbReference>
<dbReference type="OrthoDB" id="9807486at2"/>